<comment type="caution">
    <text evidence="2">The sequence shown here is derived from an EMBL/GenBank/DDBJ whole genome shotgun (WGS) entry which is preliminary data.</text>
</comment>
<feature type="compositionally biased region" description="Polar residues" evidence="1">
    <location>
        <begin position="370"/>
        <end position="386"/>
    </location>
</feature>
<reference evidence="2" key="1">
    <citation type="journal article" date="2020" name="New Phytol.">
        <title>Comparative genomics reveals dynamic genome evolution in host specialist ectomycorrhizal fungi.</title>
        <authorList>
            <person name="Lofgren L.A."/>
            <person name="Nguyen N.H."/>
            <person name="Vilgalys R."/>
            <person name="Ruytinx J."/>
            <person name="Liao H.L."/>
            <person name="Branco S."/>
            <person name="Kuo A."/>
            <person name="LaButti K."/>
            <person name="Lipzen A."/>
            <person name="Andreopoulos W."/>
            <person name="Pangilinan J."/>
            <person name="Riley R."/>
            <person name="Hundley H."/>
            <person name="Na H."/>
            <person name="Barry K."/>
            <person name="Grigoriev I.V."/>
            <person name="Stajich J.E."/>
            <person name="Kennedy P.G."/>
        </authorList>
    </citation>
    <scope>NUCLEOTIDE SEQUENCE</scope>
    <source>
        <strain evidence="2">FC423</strain>
    </source>
</reference>
<dbReference type="AlphaFoldDB" id="A0A9P7FJF8"/>
<proteinExistence type="predicted"/>
<dbReference type="Proteomes" id="UP000823399">
    <property type="component" value="Unassembled WGS sequence"/>
</dbReference>
<dbReference type="EMBL" id="JABBWM010000001">
    <property type="protein sequence ID" value="KAG2120548.1"/>
    <property type="molecule type" value="Genomic_DNA"/>
</dbReference>
<sequence>MAGASAKGKGKVILQQLRKGKSFNFHTYKFHALGDYMTTIRRFGTTDSYSTEPGELEHRTPKGRYRHTDQRAFVRQLTQIERRQARLCRIKQWQQQHAPRAEVDARASDPQLHHHIGQSEKSYDDFGHYLRSHSTDPAMKDFLPQLKDYILDCLEPEKTSPHLDRECDSILFKHNQIYHHNIAKFNYTTYDIRRDQDVINPRMPHCNIMLLKHHDDHSDNDHGGNYRYAKVIGIHHVNVVRMGNVYESRRFEFLFVQWYEPVQNHAWETRTLSRVHFMPLTNPNAFGFVDPAVVLRACHIIPAFSKGQRNPNEHGISPLAGDKHDWCEYYVNSFVDRDTLMRFHYGLGVGDVYAHEARIVECPYLVPGASPSQSAPQTTMQENNNHSGREESLQETTDWQDPTNGEDKEDDHLGIEEAIFFEQERNGSTDSLIEALEEMYSDHVFDYEN</sequence>
<evidence type="ECO:0000313" key="2">
    <source>
        <dbReference type="EMBL" id="KAG2120548.1"/>
    </source>
</evidence>
<feature type="compositionally biased region" description="Polar residues" evidence="1">
    <location>
        <begin position="394"/>
        <end position="403"/>
    </location>
</feature>
<dbReference type="GeneID" id="64703036"/>
<feature type="region of interest" description="Disordered" evidence="1">
    <location>
        <begin position="370"/>
        <end position="410"/>
    </location>
</feature>
<name>A0A9P7FJF8_9AGAM</name>
<organism evidence="2 3">
    <name type="scientific">Suillus discolor</name>
    <dbReference type="NCBI Taxonomy" id="1912936"/>
    <lineage>
        <taxon>Eukaryota</taxon>
        <taxon>Fungi</taxon>
        <taxon>Dikarya</taxon>
        <taxon>Basidiomycota</taxon>
        <taxon>Agaricomycotina</taxon>
        <taxon>Agaricomycetes</taxon>
        <taxon>Agaricomycetidae</taxon>
        <taxon>Boletales</taxon>
        <taxon>Suillineae</taxon>
        <taxon>Suillaceae</taxon>
        <taxon>Suillus</taxon>
    </lineage>
</organism>
<evidence type="ECO:0000256" key="1">
    <source>
        <dbReference type="SAM" id="MobiDB-lite"/>
    </source>
</evidence>
<gene>
    <name evidence="2" type="ORF">F5147DRAFT_766462</name>
</gene>
<accession>A0A9P7FJF8</accession>
<dbReference type="RefSeq" id="XP_041299924.1">
    <property type="nucleotide sequence ID" value="XM_041440777.1"/>
</dbReference>
<dbReference type="OrthoDB" id="3183767at2759"/>
<evidence type="ECO:0000313" key="3">
    <source>
        <dbReference type="Proteomes" id="UP000823399"/>
    </source>
</evidence>
<keyword evidence="3" id="KW-1185">Reference proteome</keyword>
<protein>
    <submittedName>
        <fullName evidence="2">Uncharacterized protein</fullName>
    </submittedName>
</protein>